<dbReference type="PANTHER" id="PTHR32481">
    <property type="entry name" value="AMINOPEPTIDASE"/>
    <property type="match status" value="1"/>
</dbReference>
<feature type="binding site" evidence="8">
    <location>
        <position position="215"/>
    </location>
    <ligand>
        <name>Zn(2+)</name>
        <dbReference type="ChEBI" id="CHEBI:29105"/>
        <label>2</label>
    </ligand>
</feature>
<dbReference type="AlphaFoldDB" id="A0A226BVY7"/>
<dbReference type="SUPFAM" id="SSF53187">
    <property type="entry name" value="Zn-dependent exopeptidases"/>
    <property type="match status" value="1"/>
</dbReference>
<evidence type="ECO:0000313" key="9">
    <source>
        <dbReference type="EMBL" id="OWZ83153.1"/>
    </source>
</evidence>
<dbReference type="InterPro" id="IPR008007">
    <property type="entry name" value="Peptidase_M42"/>
</dbReference>
<evidence type="ECO:0000256" key="3">
    <source>
        <dbReference type="ARBA" id="ARBA00022670"/>
    </source>
</evidence>
<dbReference type="InterPro" id="IPR023367">
    <property type="entry name" value="Peptidase_M42_dom2"/>
</dbReference>
<dbReference type="CDD" id="cd05656">
    <property type="entry name" value="M42_Frv"/>
    <property type="match status" value="1"/>
</dbReference>
<dbReference type="Gene3D" id="3.40.630.10">
    <property type="entry name" value="Zn peptidases"/>
    <property type="match status" value="1"/>
</dbReference>
<dbReference type="SUPFAM" id="SSF101821">
    <property type="entry name" value="Aminopeptidase/glucanase lid domain"/>
    <property type="match status" value="1"/>
</dbReference>
<name>A0A226BVY7_9FIRM</name>
<dbReference type="GO" id="GO:0006508">
    <property type="term" value="P:proteolysis"/>
    <property type="evidence" value="ECO:0007669"/>
    <property type="project" value="UniProtKB-KW"/>
</dbReference>
<keyword evidence="3" id="KW-0645">Protease</keyword>
<dbReference type="Gene3D" id="2.40.30.40">
    <property type="entry name" value="Peptidase M42, domain 2"/>
    <property type="match status" value="1"/>
</dbReference>
<comment type="similarity">
    <text evidence="1 6">Belongs to the peptidase M42 family.</text>
</comment>
<evidence type="ECO:0000256" key="2">
    <source>
        <dbReference type="ARBA" id="ARBA00022438"/>
    </source>
</evidence>
<accession>A0A226BVY7</accession>
<dbReference type="Pfam" id="PF05343">
    <property type="entry name" value="Peptidase_M42"/>
    <property type="match status" value="1"/>
</dbReference>
<organism evidence="9 10">
    <name type="scientific">Natranaerobius trueperi</name>
    <dbReference type="NCBI Taxonomy" id="759412"/>
    <lineage>
        <taxon>Bacteria</taxon>
        <taxon>Bacillati</taxon>
        <taxon>Bacillota</taxon>
        <taxon>Clostridia</taxon>
        <taxon>Natranaerobiales</taxon>
        <taxon>Natranaerobiaceae</taxon>
        <taxon>Natranaerobius</taxon>
    </lineage>
</organism>
<dbReference type="PANTHER" id="PTHR32481:SF7">
    <property type="entry name" value="AMINOPEPTIDASE YHFE-RELATED"/>
    <property type="match status" value="1"/>
</dbReference>
<dbReference type="GO" id="GO:0046872">
    <property type="term" value="F:metal ion binding"/>
    <property type="evidence" value="ECO:0007669"/>
    <property type="project" value="UniProtKB-UniRule"/>
</dbReference>
<keyword evidence="5" id="KW-0378">Hydrolase</keyword>
<feature type="binding site" evidence="8">
    <location>
        <position position="182"/>
    </location>
    <ligand>
        <name>Zn(2+)</name>
        <dbReference type="ChEBI" id="CHEBI:29105"/>
        <label>2</label>
    </ligand>
</feature>
<evidence type="ECO:0000256" key="5">
    <source>
        <dbReference type="ARBA" id="ARBA00022801"/>
    </source>
</evidence>
<evidence type="ECO:0000256" key="1">
    <source>
        <dbReference type="ARBA" id="ARBA00006272"/>
    </source>
</evidence>
<keyword evidence="10" id="KW-1185">Reference proteome</keyword>
<feature type="binding site" evidence="8">
    <location>
        <position position="237"/>
    </location>
    <ligand>
        <name>Zn(2+)</name>
        <dbReference type="ChEBI" id="CHEBI:29105"/>
        <label>1</label>
    </ligand>
</feature>
<protein>
    <submittedName>
        <fullName evidence="9">Peptidase M42</fullName>
    </submittedName>
</protein>
<feature type="binding site" evidence="8">
    <location>
        <position position="331"/>
    </location>
    <ligand>
        <name>Zn(2+)</name>
        <dbReference type="ChEBI" id="CHEBI:29105"/>
        <label>2</label>
    </ligand>
</feature>
<reference evidence="9 10" key="1">
    <citation type="submission" date="2017-06" db="EMBL/GenBank/DDBJ databases">
        <title>Draft Genome Sequence of Natranaerobius trueperi halophilic, alkalithermophilic bacteria from soda lakes.</title>
        <authorList>
            <person name="Zhao B."/>
        </authorList>
    </citation>
    <scope>NUCLEOTIDE SEQUENCE [LARGE SCALE GENOMIC DNA]</scope>
    <source>
        <strain evidence="9 10">DSM 18760</strain>
    </source>
</reference>
<feature type="binding site" evidence="8">
    <location>
        <position position="72"/>
    </location>
    <ligand>
        <name>Zn(2+)</name>
        <dbReference type="ChEBI" id="CHEBI:29105"/>
        <label>1</label>
    </ligand>
</feature>
<evidence type="ECO:0000256" key="7">
    <source>
        <dbReference type="PIRSR" id="PIRSR001123-1"/>
    </source>
</evidence>
<dbReference type="OrthoDB" id="9772053at2"/>
<evidence type="ECO:0000256" key="8">
    <source>
        <dbReference type="PIRSR" id="PIRSR001123-2"/>
    </source>
</evidence>
<sequence>MEFNREQVLARLKGRMKSLSEAHGISGYENDVSNLIIDLLKDKIDTYEVDRLGNVIAFKKGNGKHKLMVTAHMDEIGLMIRRIDDNGFIWVDSIGGVRPQNLFSRPVTIKTESGYIKGIINHICPGRPEGISKVPSLDEFFIDVGVKNKDEVEQLGIEIGNPVIFEYEVRYLNNKITGKALDDRLCVFMLLELLEQVQDDKELPDLYAVFTTQEEVGCRGAKVAAHNIKPDAAIALDVSLANDHPATPDRKVITEMDKGPVIKVMDLIKGPMIGLISSQKLLKALKKQAKDIDLDYQLEVCTNLSTDAASIHLENGGVPSGAISVPCRYVHAYEMASIDDTLEGIKLLSEFVRNYPTDSIV</sequence>
<dbReference type="GO" id="GO:0004177">
    <property type="term" value="F:aminopeptidase activity"/>
    <property type="evidence" value="ECO:0007669"/>
    <property type="project" value="UniProtKB-UniRule"/>
</dbReference>
<feature type="binding site" evidence="8">
    <location>
        <position position="182"/>
    </location>
    <ligand>
        <name>Zn(2+)</name>
        <dbReference type="ChEBI" id="CHEBI:29105"/>
        <label>1</label>
    </ligand>
</feature>
<gene>
    <name evidence="9" type="ORF">CDO51_09990</name>
</gene>
<keyword evidence="4 8" id="KW-0479">Metal-binding</keyword>
<evidence type="ECO:0000313" key="10">
    <source>
        <dbReference type="Proteomes" id="UP000214588"/>
    </source>
</evidence>
<keyword evidence="2" id="KW-0031">Aminopeptidase</keyword>
<dbReference type="EMBL" id="NIQC01000025">
    <property type="protein sequence ID" value="OWZ83153.1"/>
    <property type="molecule type" value="Genomic_DNA"/>
</dbReference>
<dbReference type="RefSeq" id="WP_089024125.1">
    <property type="nucleotide sequence ID" value="NZ_NIQC01000025.1"/>
</dbReference>
<comment type="cofactor">
    <cofactor evidence="8">
        <name>a divalent metal cation</name>
        <dbReference type="ChEBI" id="CHEBI:60240"/>
    </cofactor>
    <text evidence="8">Binds 2 divalent metal cations per subunit.</text>
</comment>
<comment type="caution">
    <text evidence="9">The sequence shown here is derived from an EMBL/GenBank/DDBJ whole genome shotgun (WGS) entry which is preliminary data.</text>
</comment>
<proteinExistence type="inferred from homology"/>
<dbReference type="InterPro" id="IPR051464">
    <property type="entry name" value="Peptidase_M42_aminopept"/>
</dbReference>
<dbReference type="Proteomes" id="UP000214588">
    <property type="component" value="Unassembled WGS sequence"/>
</dbReference>
<evidence type="ECO:0000256" key="4">
    <source>
        <dbReference type="ARBA" id="ARBA00022723"/>
    </source>
</evidence>
<dbReference type="PIRSF" id="PIRSF001123">
    <property type="entry name" value="PepA_GA"/>
    <property type="match status" value="1"/>
</dbReference>
<evidence type="ECO:0000256" key="6">
    <source>
        <dbReference type="PIRNR" id="PIRNR001123"/>
    </source>
</evidence>
<feature type="active site" description="Proton acceptor" evidence="7">
    <location>
        <position position="214"/>
    </location>
</feature>